<evidence type="ECO:0000313" key="2">
    <source>
        <dbReference type="EMBL" id="KAK4321696.1"/>
    </source>
</evidence>
<gene>
    <name evidence="2" type="ORF">Pmani_007528</name>
</gene>
<dbReference type="EMBL" id="JAWZYT010000563">
    <property type="protein sequence ID" value="KAK4321696.1"/>
    <property type="molecule type" value="Genomic_DNA"/>
</dbReference>
<accession>A0AAE1UIM8</accession>
<dbReference type="AlphaFoldDB" id="A0AAE1UIM8"/>
<name>A0AAE1UIM8_9EUCA</name>
<protein>
    <submittedName>
        <fullName evidence="2">Uncharacterized protein</fullName>
    </submittedName>
</protein>
<reference evidence="2" key="1">
    <citation type="submission" date="2023-11" db="EMBL/GenBank/DDBJ databases">
        <title>Genome assemblies of two species of porcelain crab, Petrolisthes cinctipes and Petrolisthes manimaculis (Anomura: Porcellanidae).</title>
        <authorList>
            <person name="Angst P."/>
        </authorList>
    </citation>
    <scope>NUCLEOTIDE SEQUENCE</scope>
    <source>
        <strain evidence="2">PB745_02</strain>
        <tissue evidence="2">Gill</tissue>
    </source>
</reference>
<proteinExistence type="predicted"/>
<sequence length="84" mass="9832">MRSIRQVRYQRTSPMRQDKGPRGCGIERGARREARVVWRAEPEEFGLDWSEVEKRGKVAQSGGSRSGEEWRGEERNGEKWKGRK</sequence>
<evidence type="ECO:0000313" key="3">
    <source>
        <dbReference type="Proteomes" id="UP001292094"/>
    </source>
</evidence>
<feature type="region of interest" description="Disordered" evidence="1">
    <location>
        <begin position="1"/>
        <end position="26"/>
    </location>
</feature>
<feature type="compositionally biased region" description="Basic and acidic residues" evidence="1">
    <location>
        <begin position="66"/>
        <end position="84"/>
    </location>
</feature>
<dbReference type="Proteomes" id="UP001292094">
    <property type="component" value="Unassembled WGS sequence"/>
</dbReference>
<evidence type="ECO:0000256" key="1">
    <source>
        <dbReference type="SAM" id="MobiDB-lite"/>
    </source>
</evidence>
<organism evidence="2 3">
    <name type="scientific">Petrolisthes manimaculis</name>
    <dbReference type="NCBI Taxonomy" id="1843537"/>
    <lineage>
        <taxon>Eukaryota</taxon>
        <taxon>Metazoa</taxon>
        <taxon>Ecdysozoa</taxon>
        <taxon>Arthropoda</taxon>
        <taxon>Crustacea</taxon>
        <taxon>Multicrustacea</taxon>
        <taxon>Malacostraca</taxon>
        <taxon>Eumalacostraca</taxon>
        <taxon>Eucarida</taxon>
        <taxon>Decapoda</taxon>
        <taxon>Pleocyemata</taxon>
        <taxon>Anomura</taxon>
        <taxon>Galatheoidea</taxon>
        <taxon>Porcellanidae</taxon>
        <taxon>Petrolisthes</taxon>
    </lineage>
</organism>
<keyword evidence="3" id="KW-1185">Reference proteome</keyword>
<feature type="region of interest" description="Disordered" evidence="1">
    <location>
        <begin position="53"/>
        <end position="84"/>
    </location>
</feature>
<comment type="caution">
    <text evidence="2">The sequence shown here is derived from an EMBL/GenBank/DDBJ whole genome shotgun (WGS) entry which is preliminary data.</text>
</comment>